<evidence type="ECO:0000313" key="12">
    <source>
        <dbReference type="EMBL" id="MBY8824439.1"/>
    </source>
</evidence>
<keyword evidence="12" id="KW-0966">Cell projection</keyword>
<dbReference type="Gene3D" id="2.30.330.10">
    <property type="entry name" value="SpoA-like"/>
    <property type="match status" value="1"/>
</dbReference>
<evidence type="ECO:0000256" key="1">
    <source>
        <dbReference type="ARBA" id="ARBA00004117"/>
    </source>
</evidence>
<dbReference type="RefSeq" id="WP_222991548.1">
    <property type="nucleotide sequence ID" value="NZ_JAINVV010000009.1"/>
</dbReference>
<keyword evidence="12" id="KW-0282">Flagellum</keyword>
<comment type="similarity">
    <text evidence="3">Belongs to the FliM family.</text>
</comment>
<gene>
    <name evidence="12" type="ORF">K7G82_19195</name>
</gene>
<evidence type="ECO:0000256" key="4">
    <source>
        <dbReference type="ARBA" id="ARBA00021898"/>
    </source>
</evidence>
<accession>A0ABS7PSW2</accession>
<evidence type="ECO:0000313" key="13">
    <source>
        <dbReference type="Proteomes" id="UP000706039"/>
    </source>
</evidence>
<dbReference type="Pfam" id="PF02154">
    <property type="entry name" value="FliM"/>
    <property type="match status" value="1"/>
</dbReference>
<keyword evidence="13" id="KW-1185">Reference proteome</keyword>
<dbReference type="InterPro" id="IPR036429">
    <property type="entry name" value="SpoA-like_sf"/>
</dbReference>
<dbReference type="InterPro" id="IPR001543">
    <property type="entry name" value="FliN-like_C"/>
</dbReference>
<evidence type="ECO:0000256" key="8">
    <source>
        <dbReference type="ARBA" id="ARBA00023136"/>
    </source>
</evidence>
<proteinExistence type="inferred from homology"/>
<reference evidence="12 13" key="1">
    <citation type="submission" date="2021-08" db="EMBL/GenBank/DDBJ databases">
        <authorList>
            <person name="Tuo L."/>
        </authorList>
    </citation>
    <scope>NUCLEOTIDE SEQUENCE [LARGE SCALE GENOMIC DNA]</scope>
    <source>
        <strain evidence="12 13">JCM 31229</strain>
    </source>
</reference>
<evidence type="ECO:0000256" key="7">
    <source>
        <dbReference type="ARBA" id="ARBA00022779"/>
    </source>
</evidence>
<evidence type="ECO:0000256" key="10">
    <source>
        <dbReference type="ARBA" id="ARBA00025044"/>
    </source>
</evidence>
<dbReference type="Proteomes" id="UP000706039">
    <property type="component" value="Unassembled WGS sequence"/>
</dbReference>
<evidence type="ECO:0000256" key="2">
    <source>
        <dbReference type="ARBA" id="ARBA00004202"/>
    </source>
</evidence>
<dbReference type="Pfam" id="PF01052">
    <property type="entry name" value="FliMN_C"/>
    <property type="match status" value="1"/>
</dbReference>
<evidence type="ECO:0000259" key="11">
    <source>
        <dbReference type="Pfam" id="PF01052"/>
    </source>
</evidence>
<keyword evidence="5" id="KW-1003">Cell membrane</keyword>
<keyword evidence="9" id="KW-0975">Bacterial flagellum</keyword>
<dbReference type="PANTHER" id="PTHR30034:SF6">
    <property type="entry name" value="YOP PROTEINS TRANSLOCATION PROTEIN Q"/>
    <property type="match status" value="1"/>
</dbReference>
<evidence type="ECO:0000256" key="3">
    <source>
        <dbReference type="ARBA" id="ARBA00011049"/>
    </source>
</evidence>
<name>A0ABS7PSW2_9SPHN</name>
<keyword evidence="12" id="KW-0969">Cilium</keyword>
<evidence type="ECO:0000256" key="5">
    <source>
        <dbReference type="ARBA" id="ARBA00022475"/>
    </source>
</evidence>
<sequence>MNAHVGMKGGGRGSSAQHAETLLAGSQSATTDLDPLNQLAGRLRKGMKMGLEPILNTLPEVTLQPAAMMRYDTYMADVPSLASNSLFRVKRSDARFLLSVDGGAIMRLVDRYFGGSGAVDPVLPQEFPMSAELMIERLETMIVARLADAMGSTPEIEREKHEATIAHLAYLEPSDQIVLSRMTVSEAAREPWHIDFVFAGTALRMLAPKLANRVTSRRPGRADWDDLVQSPLGEVPLTVRAVMAESSISMATIAALEPGQILPISLARHVALRVGEQAIGFGTMGKHEDRMAVRLKQILKD</sequence>
<dbReference type="InterPro" id="IPR028976">
    <property type="entry name" value="CheC-like_sf"/>
</dbReference>
<keyword evidence="6" id="KW-0145">Chemotaxis</keyword>
<keyword evidence="8" id="KW-0472">Membrane</keyword>
<dbReference type="Gene3D" id="3.40.1550.10">
    <property type="entry name" value="CheC-like"/>
    <property type="match status" value="1"/>
</dbReference>
<dbReference type="EMBL" id="JAINVV010000009">
    <property type="protein sequence ID" value="MBY8824439.1"/>
    <property type="molecule type" value="Genomic_DNA"/>
</dbReference>
<comment type="caution">
    <text evidence="12">The sequence shown here is derived from an EMBL/GenBank/DDBJ whole genome shotgun (WGS) entry which is preliminary data.</text>
</comment>
<organism evidence="12 13">
    <name type="scientific">Sphingomonas colocasiae</name>
    <dbReference type="NCBI Taxonomy" id="1848973"/>
    <lineage>
        <taxon>Bacteria</taxon>
        <taxon>Pseudomonadati</taxon>
        <taxon>Pseudomonadota</taxon>
        <taxon>Alphaproteobacteria</taxon>
        <taxon>Sphingomonadales</taxon>
        <taxon>Sphingomonadaceae</taxon>
        <taxon>Sphingomonas</taxon>
    </lineage>
</organism>
<evidence type="ECO:0000256" key="9">
    <source>
        <dbReference type="ARBA" id="ARBA00023143"/>
    </source>
</evidence>
<evidence type="ECO:0000256" key="6">
    <source>
        <dbReference type="ARBA" id="ARBA00022500"/>
    </source>
</evidence>
<dbReference type="SUPFAM" id="SSF101801">
    <property type="entry name" value="Surface presentation of antigens (SPOA)"/>
    <property type="match status" value="1"/>
</dbReference>
<comment type="function">
    <text evidence="10">FliM is one of three proteins (FliG, FliN, FliM) that forms the rotor-mounted switch complex (C ring), located at the base of the basal body. This complex interacts with the CheY and CheZ chemotaxis proteins, in addition to contacting components of the motor that determine the direction of flagellar rotation.</text>
</comment>
<feature type="domain" description="Flagellar motor switch protein FliN-like C-terminal" evidence="11">
    <location>
        <begin position="232"/>
        <end position="299"/>
    </location>
</feature>
<comment type="subcellular location">
    <subcellularLocation>
        <location evidence="1">Bacterial flagellum basal body</location>
    </subcellularLocation>
    <subcellularLocation>
        <location evidence="2">Cell membrane</location>
        <topology evidence="2">Peripheral membrane protein</topology>
    </subcellularLocation>
</comment>
<protein>
    <recommendedName>
        <fullName evidence="4">Flagellar motor switch protein FliM</fullName>
    </recommendedName>
</protein>
<dbReference type="InterPro" id="IPR001689">
    <property type="entry name" value="Flag_FliM"/>
</dbReference>
<keyword evidence="7" id="KW-0283">Flagellar rotation</keyword>
<dbReference type="PANTHER" id="PTHR30034">
    <property type="entry name" value="FLAGELLAR MOTOR SWITCH PROTEIN FLIM"/>
    <property type="match status" value="1"/>
</dbReference>